<dbReference type="Pfam" id="PF14300">
    <property type="entry name" value="DMP19"/>
    <property type="match status" value="1"/>
</dbReference>
<dbReference type="RefSeq" id="WP_108993809.1">
    <property type="nucleotide sequence ID" value="NZ_BDQX01000184.1"/>
</dbReference>
<dbReference type="Proteomes" id="UP000245202">
    <property type="component" value="Unassembled WGS sequence"/>
</dbReference>
<evidence type="ECO:0000259" key="1">
    <source>
        <dbReference type="Pfam" id="PF14300"/>
    </source>
</evidence>
<dbReference type="InterPro" id="IPR025402">
    <property type="entry name" value="DMP19_C"/>
</dbReference>
<name>A0A2R5F012_9BACL</name>
<evidence type="ECO:0000313" key="3">
    <source>
        <dbReference type="Proteomes" id="UP000245202"/>
    </source>
</evidence>
<evidence type="ECO:0000313" key="2">
    <source>
        <dbReference type="EMBL" id="GBG08971.1"/>
    </source>
</evidence>
<dbReference type="EMBL" id="BDQX01000184">
    <property type="protein sequence ID" value="GBG08971.1"/>
    <property type="molecule type" value="Genomic_DNA"/>
</dbReference>
<feature type="domain" description="DNA mimic protein DMP19 C-terminal" evidence="1">
    <location>
        <begin position="47"/>
        <end position="166"/>
    </location>
</feature>
<reference evidence="2 3" key="1">
    <citation type="submission" date="2017-08" db="EMBL/GenBank/DDBJ databases">
        <title>Substantial Increase in Enzyme Production by Combined Drug-Resistance Mutations in Paenibacillus agaridevorans.</title>
        <authorList>
            <person name="Tanaka Y."/>
            <person name="Funane K."/>
            <person name="Hosaka T."/>
            <person name="Shiwa Y."/>
            <person name="Fujita N."/>
            <person name="Miyazaki T."/>
            <person name="Yoshikawa H."/>
            <person name="Murakami K."/>
            <person name="Kasahara K."/>
            <person name="Inaoka T."/>
            <person name="Hiraga Y."/>
            <person name="Ochi K."/>
        </authorList>
    </citation>
    <scope>NUCLEOTIDE SEQUENCE [LARGE SCALE GENOMIC DNA]</scope>
    <source>
        <strain evidence="2 3">T-3040</strain>
    </source>
</reference>
<gene>
    <name evidence="2" type="ORF">PAT3040_03589</name>
</gene>
<keyword evidence="3" id="KW-1185">Reference proteome</keyword>
<dbReference type="AlphaFoldDB" id="A0A2R5F012"/>
<protein>
    <recommendedName>
        <fullName evidence="1">DNA mimic protein DMP19 C-terminal domain-containing protein</fullName>
    </recommendedName>
</protein>
<sequence length="178" mass="20841">MDLVNLIGNLISPQTLKKGFSEDIVSEVCLNLYSEHGVMVRTNFCFLPTWLQDIILLIDYDTELNMNGILGFLENSTGLMLDETIETLKRIDAIDDYITMKNIKEILTANGIEIKVLRENVNSGSQYEILNSLKVHDLHFEEILNEETNLYLYQDRDIFKLLFEYMDLYRSEIFKRDR</sequence>
<proteinExistence type="predicted"/>
<dbReference type="Gene3D" id="1.20.1420.60">
    <property type="match status" value="1"/>
</dbReference>
<comment type="caution">
    <text evidence="2">The sequence shown here is derived from an EMBL/GenBank/DDBJ whole genome shotgun (WGS) entry which is preliminary data.</text>
</comment>
<accession>A0A2R5F012</accession>
<organism evidence="2 3">
    <name type="scientific">Paenibacillus agaridevorans</name>
    <dbReference type="NCBI Taxonomy" id="171404"/>
    <lineage>
        <taxon>Bacteria</taxon>
        <taxon>Bacillati</taxon>
        <taxon>Bacillota</taxon>
        <taxon>Bacilli</taxon>
        <taxon>Bacillales</taxon>
        <taxon>Paenibacillaceae</taxon>
        <taxon>Paenibacillus</taxon>
    </lineage>
</organism>